<evidence type="ECO:0000256" key="2">
    <source>
        <dbReference type="SAM" id="Coils"/>
    </source>
</evidence>
<feature type="region of interest" description="Disordered" evidence="3">
    <location>
        <begin position="280"/>
        <end position="301"/>
    </location>
</feature>
<reference evidence="5 6" key="1">
    <citation type="submission" date="2016-09" db="EMBL/GenBank/DDBJ databases">
        <title>Extensive genetic diversity and differential bi-allelic expression allows diatom success in the polar Southern Ocean.</title>
        <authorList>
            <consortium name="DOE Joint Genome Institute"/>
            <person name="Mock T."/>
            <person name="Otillar R.P."/>
            <person name="Strauss J."/>
            <person name="Dupont C."/>
            <person name="Frickenhaus S."/>
            <person name="Maumus F."/>
            <person name="Mcmullan M."/>
            <person name="Sanges R."/>
            <person name="Schmutz J."/>
            <person name="Toseland A."/>
            <person name="Valas R."/>
            <person name="Veluchamy A."/>
            <person name="Ward B.J."/>
            <person name="Allen A."/>
            <person name="Barry K."/>
            <person name="Falciatore A."/>
            <person name="Ferrante M."/>
            <person name="Fortunato A.E."/>
            <person name="Gloeckner G."/>
            <person name="Gruber A."/>
            <person name="Hipkin R."/>
            <person name="Janech M."/>
            <person name="Kroth P."/>
            <person name="Leese F."/>
            <person name="Lindquist E."/>
            <person name="Lyon B.R."/>
            <person name="Martin J."/>
            <person name="Mayer C."/>
            <person name="Parker M."/>
            <person name="Quesneville H."/>
            <person name="Raymond J."/>
            <person name="Uhlig C."/>
            <person name="Valentin K.U."/>
            <person name="Worden A.Z."/>
            <person name="Armbrust E.V."/>
            <person name="Bowler C."/>
            <person name="Green B."/>
            <person name="Moulton V."/>
            <person name="Van Oosterhout C."/>
            <person name="Grigoriev I."/>
        </authorList>
    </citation>
    <scope>NUCLEOTIDE SEQUENCE [LARGE SCALE GENOMIC DNA]</scope>
    <source>
        <strain evidence="5 6">CCMP1102</strain>
    </source>
</reference>
<dbReference type="PANTHER" id="PTHR10331:SF6">
    <property type="entry name" value="SPINDLE ASSEMBLY ABNORMAL 4"/>
    <property type="match status" value="1"/>
</dbReference>
<feature type="compositionally biased region" description="Polar residues" evidence="3">
    <location>
        <begin position="280"/>
        <end position="299"/>
    </location>
</feature>
<dbReference type="EMBL" id="KV784373">
    <property type="protein sequence ID" value="OEU10193.1"/>
    <property type="molecule type" value="Genomic_DNA"/>
</dbReference>
<protein>
    <recommendedName>
        <fullName evidence="4">Centromere protein J C-terminal domain-containing protein</fullName>
    </recommendedName>
</protein>
<dbReference type="Proteomes" id="UP000095751">
    <property type="component" value="Unassembled WGS sequence"/>
</dbReference>
<dbReference type="Gene3D" id="2.60.450.20">
    <property type="match status" value="1"/>
</dbReference>
<dbReference type="InterPro" id="IPR026581">
    <property type="entry name" value="TCP10L/CENPJ"/>
</dbReference>
<evidence type="ECO:0000313" key="6">
    <source>
        <dbReference type="Proteomes" id="UP000095751"/>
    </source>
</evidence>
<feature type="compositionally biased region" description="Basic and acidic residues" evidence="3">
    <location>
        <begin position="156"/>
        <end position="174"/>
    </location>
</feature>
<feature type="coiled-coil region" evidence="2">
    <location>
        <begin position="561"/>
        <end position="588"/>
    </location>
</feature>
<accession>A0A1E7EXE8</accession>
<name>A0A1E7EXE8_9STRA</name>
<organism evidence="5 6">
    <name type="scientific">Fragilariopsis cylindrus CCMP1102</name>
    <dbReference type="NCBI Taxonomy" id="635003"/>
    <lineage>
        <taxon>Eukaryota</taxon>
        <taxon>Sar</taxon>
        <taxon>Stramenopiles</taxon>
        <taxon>Ochrophyta</taxon>
        <taxon>Bacillariophyta</taxon>
        <taxon>Bacillariophyceae</taxon>
        <taxon>Bacillariophycidae</taxon>
        <taxon>Bacillariales</taxon>
        <taxon>Bacillariaceae</taxon>
        <taxon>Fragilariopsis</taxon>
    </lineage>
</organism>
<evidence type="ECO:0000256" key="1">
    <source>
        <dbReference type="ARBA" id="ARBA00005627"/>
    </source>
</evidence>
<dbReference type="OrthoDB" id="48794at2759"/>
<keyword evidence="6" id="KW-1185">Reference proteome</keyword>
<dbReference type="InterPro" id="IPR047002">
    <property type="entry name" value="Tcp10_C_sf"/>
</dbReference>
<feature type="compositionally biased region" description="Polar residues" evidence="3">
    <location>
        <begin position="644"/>
        <end position="653"/>
    </location>
</feature>
<dbReference type="InterPro" id="IPR009852">
    <property type="entry name" value="CENPJ_C_dom"/>
</dbReference>
<keyword evidence="2" id="KW-0175">Coiled coil</keyword>
<dbReference type="InParanoid" id="A0A1E7EXE8"/>
<gene>
    <name evidence="5" type="ORF">FRACYDRAFT_247810</name>
</gene>
<dbReference type="PANTHER" id="PTHR10331">
    <property type="entry name" value="T COMPLEX PROTEIN 10"/>
    <property type="match status" value="1"/>
</dbReference>
<dbReference type="Pfam" id="PF07202">
    <property type="entry name" value="Tcp10_C"/>
    <property type="match status" value="1"/>
</dbReference>
<proteinExistence type="inferred from homology"/>
<evidence type="ECO:0000256" key="3">
    <source>
        <dbReference type="SAM" id="MobiDB-lite"/>
    </source>
</evidence>
<evidence type="ECO:0000313" key="5">
    <source>
        <dbReference type="EMBL" id="OEU10193.1"/>
    </source>
</evidence>
<comment type="similarity">
    <text evidence="1">Belongs to the TCP10 family.</text>
</comment>
<feature type="domain" description="Centromere protein J C-terminal" evidence="4">
    <location>
        <begin position="736"/>
        <end position="763"/>
    </location>
</feature>
<dbReference type="KEGG" id="fcy:FRACYDRAFT_247810"/>
<feature type="region of interest" description="Disordered" evidence="3">
    <location>
        <begin position="644"/>
        <end position="685"/>
    </location>
</feature>
<feature type="compositionally biased region" description="Polar residues" evidence="3">
    <location>
        <begin position="117"/>
        <end position="128"/>
    </location>
</feature>
<feature type="compositionally biased region" description="Polar residues" evidence="3">
    <location>
        <begin position="433"/>
        <end position="459"/>
    </location>
</feature>
<feature type="region of interest" description="Disordered" evidence="3">
    <location>
        <begin position="596"/>
        <end position="628"/>
    </location>
</feature>
<feature type="region of interest" description="Disordered" evidence="3">
    <location>
        <begin position="402"/>
        <end position="459"/>
    </location>
</feature>
<sequence>MATSTSSFVHDTDKRSPLRSRPPPPPSTPSLTKQILTMVSSSGSHNMPTTMNEFSNNMNTGGDSSPDNNYLPPSPTDSVTQAMKTDLEELIGYIDGLAFDKMTEGTMQMAATTTATPPSTNKQLFSTTDTHHFGSISSNDERVNIYSNRKSKDDVFRDRTNRFSGAEDNKDKKNNTPQNVLQLQAGQQYSKILDPSGSPPTRDEPAGSPPSREASLYFHDESLSLILSLSKSEDGDDEIVQEDMMGPTSSSSSTPRLLSTFQKNGIIVSSPDRAKTISFQTVSKDATPSKSKEGNNSATNDDEVRKFDIRKGTPYPHYRRIRIDEKVAEDNEKDRIGNNKCESSIQLQTTPARRAISFLPVSIVGTPVVEENEYKTMTTPITTSGDHDNCELEMDSTTNATYLNRKATPFPIRRRDYGSNDNDNDNDNDNNNIQGTNLETPIPKQQQNEQSSKLVLTSPESAKKLLQTAVDALKDARQERESARQWAKDIKDSVNQWVLEQRQLIRTESQSASVSGDSPVSTEFLQQHHQAIEDSINDLRHEINHKISSRSETENQLHMLMTKQDEQIRELSNQLIVMKEQLACIVKEGGVVKRTTLRSQRDADPTSQSDYKAKNSRYNKDETQSIVHKTPKSNRIALPLNASHSETSAISSHASHRTKRTTPSGGHLIDYGNGTSKEVHPDGTTVTRFRNGDVETRFGATKNVTCSSPSSSCVVAYYHSKEKVLQITQNDGSVLYEYSSGQVERHCADGVKIILFPDGTKTIV</sequence>
<feature type="region of interest" description="Disordered" evidence="3">
    <location>
        <begin position="1"/>
        <end position="79"/>
    </location>
</feature>
<dbReference type="AlphaFoldDB" id="A0A1E7EXE8"/>
<feature type="region of interest" description="Disordered" evidence="3">
    <location>
        <begin position="156"/>
        <end position="176"/>
    </location>
</feature>
<feature type="region of interest" description="Disordered" evidence="3">
    <location>
        <begin position="111"/>
        <end position="137"/>
    </location>
</feature>
<feature type="compositionally biased region" description="Polar residues" evidence="3">
    <location>
        <begin position="33"/>
        <end position="68"/>
    </location>
</feature>
<feature type="region of interest" description="Disordered" evidence="3">
    <location>
        <begin position="191"/>
        <end position="214"/>
    </location>
</feature>
<evidence type="ECO:0000259" key="4">
    <source>
        <dbReference type="Pfam" id="PF07202"/>
    </source>
</evidence>